<protein>
    <submittedName>
        <fullName evidence="1">Uncharacterized protein</fullName>
    </submittedName>
</protein>
<evidence type="ECO:0000313" key="2">
    <source>
        <dbReference type="Proteomes" id="UP000051530"/>
    </source>
</evidence>
<gene>
    <name evidence="1" type="ORF">M153_20290002287</name>
</gene>
<evidence type="ECO:0000313" key="1">
    <source>
        <dbReference type="EMBL" id="KRH92933.1"/>
    </source>
</evidence>
<proteinExistence type="predicted"/>
<dbReference type="EMBL" id="LGUB01000581">
    <property type="protein sequence ID" value="KRH92933.1"/>
    <property type="molecule type" value="Genomic_DNA"/>
</dbReference>
<keyword evidence="2" id="KW-1185">Reference proteome</keyword>
<name>A0A0R0LYG1_9MICR</name>
<organism evidence="1 2">
    <name type="scientific">Pseudoloma neurophilia</name>
    <dbReference type="NCBI Taxonomy" id="146866"/>
    <lineage>
        <taxon>Eukaryota</taxon>
        <taxon>Fungi</taxon>
        <taxon>Fungi incertae sedis</taxon>
        <taxon>Microsporidia</taxon>
        <taxon>Pseudoloma</taxon>
    </lineage>
</organism>
<dbReference type="AlphaFoldDB" id="A0A0R0LYG1"/>
<sequence>PPYLNPFIKQHKFILKKYSHHKIKMRKNKSGKHMRKNKMVCSSKPPIWPLVYGGSLMKENFYKNNDKTKNNDNKIKNNLILRGPLPLFMKENFYKNKKSHKKKQ</sequence>
<feature type="non-terminal residue" evidence="1">
    <location>
        <position position="1"/>
    </location>
</feature>
<reference evidence="1 2" key="1">
    <citation type="submission" date="2015-07" db="EMBL/GenBank/DDBJ databases">
        <title>The genome of Pseudoloma neurophilia, a relevant intracellular parasite of the zebrafish.</title>
        <authorList>
            <person name="Ndikumana S."/>
            <person name="Pelin A."/>
            <person name="Sanders J."/>
            <person name="Corradi N."/>
        </authorList>
    </citation>
    <scope>NUCLEOTIDE SEQUENCE [LARGE SCALE GENOMIC DNA]</scope>
    <source>
        <strain evidence="1 2">MK1</strain>
    </source>
</reference>
<dbReference type="Proteomes" id="UP000051530">
    <property type="component" value="Unassembled WGS sequence"/>
</dbReference>
<comment type="caution">
    <text evidence="1">The sequence shown here is derived from an EMBL/GenBank/DDBJ whole genome shotgun (WGS) entry which is preliminary data.</text>
</comment>
<accession>A0A0R0LYG1</accession>
<dbReference type="VEuPathDB" id="MicrosporidiaDB:M153_20290002287"/>